<name>A0A644X0T6_9ZZZZ</name>
<dbReference type="PANTHER" id="PTHR43649:SF12">
    <property type="entry name" value="DIACETYLCHITOBIOSE BINDING PROTEIN DASA"/>
    <property type="match status" value="1"/>
</dbReference>
<reference evidence="1" key="1">
    <citation type="submission" date="2019-08" db="EMBL/GenBank/DDBJ databases">
        <authorList>
            <person name="Kucharzyk K."/>
            <person name="Murdoch R.W."/>
            <person name="Higgins S."/>
            <person name="Loffler F."/>
        </authorList>
    </citation>
    <scope>NUCLEOTIDE SEQUENCE</scope>
</reference>
<protein>
    <submittedName>
        <fullName evidence="1">Putative ABC transporter substrate-binding protein YesO</fullName>
    </submittedName>
</protein>
<dbReference type="Pfam" id="PF13416">
    <property type="entry name" value="SBP_bac_8"/>
    <property type="match status" value="1"/>
</dbReference>
<comment type="caution">
    <text evidence="1">The sequence shown here is derived from an EMBL/GenBank/DDBJ whole genome shotgun (WGS) entry which is preliminary data.</text>
</comment>
<gene>
    <name evidence="1" type="primary">yesO_5</name>
    <name evidence="1" type="ORF">SDC9_55888</name>
</gene>
<dbReference type="InterPro" id="IPR050490">
    <property type="entry name" value="Bact_solute-bd_prot1"/>
</dbReference>
<dbReference type="AlphaFoldDB" id="A0A644X0T6"/>
<dbReference type="Gene3D" id="3.40.190.10">
    <property type="entry name" value="Periplasmic binding protein-like II"/>
    <property type="match status" value="1"/>
</dbReference>
<sequence>MKRTLLLLLSLVMILSVLGAQGAQETKQSGPVTLKYAFWGNPDAIGVEQDIIKAFEEKHPDIKIEPIVSGYADYHTKLMTMIAGNMAPDVMRIDDYYFYDFIKLGAVESLTPFIERDKIDLELYPKMGIEEAIVDGQIYGLPWGTAPLYMLLNLEVFEKAGVALPSLDWTTKDFERIVRSFNPQEDKVYGFAIDTNYLSSVLPHIWSKGGTLLSEDKSRYTGDSAEASSAIQMLADLYKEGYMPKDTINSGNTEALRRWFSNGTVAMMSGSAQEILAIQKIEGIRFEAWTMPQAVDSKNTTVFKSNTISISKSSKQKEAAWTFTKFLRGVEGEDLYVRAKRFPPTLNIPENWALYLDPNLYPKQIKQNSELIAKQYGHTLPLRTGYAAIESKVIPAVQSAMLGTKTAAQAMADIRADITKIIETNSK</sequence>
<organism evidence="1">
    <name type="scientific">bioreactor metagenome</name>
    <dbReference type="NCBI Taxonomy" id="1076179"/>
    <lineage>
        <taxon>unclassified sequences</taxon>
        <taxon>metagenomes</taxon>
        <taxon>ecological metagenomes</taxon>
    </lineage>
</organism>
<dbReference type="InterPro" id="IPR006059">
    <property type="entry name" value="SBP"/>
</dbReference>
<dbReference type="SUPFAM" id="SSF53850">
    <property type="entry name" value="Periplasmic binding protein-like II"/>
    <property type="match status" value="1"/>
</dbReference>
<dbReference type="EMBL" id="VSSQ01001585">
    <property type="protein sequence ID" value="MPM09567.1"/>
    <property type="molecule type" value="Genomic_DNA"/>
</dbReference>
<accession>A0A644X0T6</accession>
<evidence type="ECO:0000313" key="1">
    <source>
        <dbReference type="EMBL" id="MPM09567.1"/>
    </source>
</evidence>
<dbReference type="PANTHER" id="PTHR43649">
    <property type="entry name" value="ARABINOSE-BINDING PROTEIN-RELATED"/>
    <property type="match status" value="1"/>
</dbReference>
<dbReference type="CDD" id="cd13585">
    <property type="entry name" value="PBP2_TMBP_like"/>
    <property type="match status" value="1"/>
</dbReference>
<proteinExistence type="predicted"/>